<dbReference type="PROSITE" id="PS00636">
    <property type="entry name" value="DNAJ_1"/>
    <property type="match status" value="1"/>
</dbReference>
<gene>
    <name evidence="3" type="ORF">I8752_22735</name>
</gene>
<proteinExistence type="predicted"/>
<evidence type="ECO:0000259" key="2">
    <source>
        <dbReference type="PROSITE" id="PS50076"/>
    </source>
</evidence>
<dbReference type="InterPro" id="IPR036869">
    <property type="entry name" value="J_dom_sf"/>
</dbReference>
<dbReference type="PROSITE" id="PS50076">
    <property type="entry name" value="DNAJ_2"/>
    <property type="match status" value="1"/>
</dbReference>
<dbReference type="PANTHER" id="PTHR44825">
    <property type="match status" value="1"/>
</dbReference>
<dbReference type="Proteomes" id="UP000662314">
    <property type="component" value="Unassembled WGS sequence"/>
</dbReference>
<feature type="transmembrane region" description="Helical" evidence="1">
    <location>
        <begin position="116"/>
        <end position="138"/>
    </location>
</feature>
<keyword evidence="1" id="KW-0472">Membrane</keyword>
<dbReference type="PRINTS" id="PR00625">
    <property type="entry name" value="JDOMAIN"/>
</dbReference>
<dbReference type="Pfam" id="PF00226">
    <property type="entry name" value="DnaJ"/>
    <property type="match status" value="1"/>
</dbReference>
<dbReference type="InterPro" id="IPR001623">
    <property type="entry name" value="DnaJ_domain"/>
</dbReference>
<organism evidence="3 4">
    <name type="scientific">Dendronalium phyllosphericum CENA369</name>
    <dbReference type="NCBI Taxonomy" id="1725256"/>
    <lineage>
        <taxon>Bacteria</taxon>
        <taxon>Bacillati</taxon>
        <taxon>Cyanobacteriota</taxon>
        <taxon>Cyanophyceae</taxon>
        <taxon>Nostocales</taxon>
        <taxon>Nostocaceae</taxon>
        <taxon>Dendronalium</taxon>
        <taxon>Dendronalium phyllosphericum</taxon>
    </lineage>
</organism>
<dbReference type="CDD" id="cd06257">
    <property type="entry name" value="DnaJ"/>
    <property type="match status" value="1"/>
</dbReference>
<dbReference type="InterPro" id="IPR018253">
    <property type="entry name" value="DnaJ_domain_CS"/>
</dbReference>
<dbReference type="SMART" id="SM00271">
    <property type="entry name" value="DnaJ"/>
    <property type="match status" value="1"/>
</dbReference>
<keyword evidence="1" id="KW-1133">Transmembrane helix</keyword>
<dbReference type="SUPFAM" id="SSF46565">
    <property type="entry name" value="Chaperone J-domain"/>
    <property type="match status" value="1"/>
</dbReference>
<sequence length="176" mass="19786">MPQRSESTYYFLLGLHPSASVIDIRRAYRELSKRYHPDTTDLPAAVATIKFQQINEAYATLSNPERRLNYDLRIGYSRFAVVQPPPDLNRPVSSSYDYSKSAYLDATDRPLSSGEIFALFIMGLTILGCLLLAIGIGLTRGEAAFQTQLQPNPALQKPITHVSQLIIPWEIKNFPI</sequence>
<dbReference type="RefSeq" id="WP_214434549.1">
    <property type="nucleotide sequence ID" value="NZ_CAWPUQ010000124.1"/>
</dbReference>
<dbReference type="InterPro" id="IPR052763">
    <property type="entry name" value="DnaJ_C4"/>
</dbReference>
<feature type="domain" description="J" evidence="2">
    <location>
        <begin position="8"/>
        <end position="80"/>
    </location>
</feature>
<reference evidence="3 4" key="1">
    <citation type="journal article" date="2021" name="Int. J. Syst. Evol. Microbiol.">
        <title>Amazonocrinis nigriterrae gen. nov., sp. nov., Atlanticothrix silvestris gen. nov., sp. nov. and Dendronalium phyllosphericum gen. nov., sp. nov., nostocacean cyanobacteria from Brazilian environments.</title>
        <authorList>
            <person name="Alvarenga D.O."/>
            <person name="Andreote A.P.D."/>
            <person name="Branco L.H.Z."/>
            <person name="Delbaje E."/>
            <person name="Cruz R.B."/>
            <person name="Varani A.M."/>
            <person name="Fiore M.F."/>
        </authorList>
    </citation>
    <scope>NUCLEOTIDE SEQUENCE [LARGE SCALE GENOMIC DNA]</scope>
    <source>
        <strain evidence="3 4">CENA369</strain>
    </source>
</reference>
<keyword evidence="1" id="KW-0812">Transmembrane</keyword>
<name>A0A8J7I8B0_9NOST</name>
<evidence type="ECO:0000313" key="4">
    <source>
        <dbReference type="Proteomes" id="UP000662314"/>
    </source>
</evidence>
<evidence type="ECO:0000256" key="1">
    <source>
        <dbReference type="SAM" id="Phobius"/>
    </source>
</evidence>
<comment type="caution">
    <text evidence="3">The sequence shown here is derived from an EMBL/GenBank/DDBJ whole genome shotgun (WGS) entry which is preliminary data.</text>
</comment>
<dbReference type="Gene3D" id="1.10.287.110">
    <property type="entry name" value="DnaJ domain"/>
    <property type="match status" value="1"/>
</dbReference>
<dbReference type="AlphaFoldDB" id="A0A8J7I8B0"/>
<protein>
    <submittedName>
        <fullName evidence="3">J domain-containing protein</fullName>
    </submittedName>
</protein>
<dbReference type="EMBL" id="JAECZA010000205">
    <property type="protein sequence ID" value="MBH8575768.1"/>
    <property type="molecule type" value="Genomic_DNA"/>
</dbReference>
<keyword evidence="4" id="KW-1185">Reference proteome</keyword>
<accession>A0A8J7I8B0</accession>
<evidence type="ECO:0000313" key="3">
    <source>
        <dbReference type="EMBL" id="MBH8575768.1"/>
    </source>
</evidence>
<dbReference type="PANTHER" id="PTHR44825:SF1">
    <property type="entry name" value="DNAJ HOMOLOG SUBFAMILY C MEMBER 4"/>
    <property type="match status" value="1"/>
</dbReference>